<reference evidence="3 4" key="1">
    <citation type="journal article" date="2017" name="Nature">
        <title>The Apostasia genome and the evolution of orchids.</title>
        <authorList>
            <person name="Zhang G.Q."/>
            <person name="Liu K.W."/>
            <person name="Li Z."/>
            <person name="Lohaus R."/>
            <person name="Hsiao Y.Y."/>
            <person name="Niu S.C."/>
            <person name="Wang J.Y."/>
            <person name="Lin Y.C."/>
            <person name="Xu Q."/>
            <person name="Chen L.J."/>
            <person name="Yoshida K."/>
            <person name="Fujiwara S."/>
            <person name="Wang Z.W."/>
            <person name="Zhang Y.Q."/>
            <person name="Mitsuda N."/>
            <person name="Wang M."/>
            <person name="Liu G.H."/>
            <person name="Pecoraro L."/>
            <person name="Huang H.X."/>
            <person name="Xiao X.J."/>
            <person name="Lin M."/>
            <person name="Wu X.Y."/>
            <person name="Wu W.L."/>
            <person name="Chen Y.Y."/>
            <person name="Chang S.B."/>
            <person name="Sakamoto S."/>
            <person name="Ohme-Takagi M."/>
            <person name="Yagi M."/>
            <person name="Zeng S.J."/>
            <person name="Shen C.Y."/>
            <person name="Yeh C.M."/>
            <person name="Luo Y.B."/>
            <person name="Tsai W.C."/>
            <person name="Van de Peer Y."/>
            <person name="Liu Z.J."/>
        </authorList>
    </citation>
    <scope>NUCLEOTIDE SEQUENCE [LARGE SCALE GENOMIC DNA]</scope>
    <source>
        <strain evidence="4">cv. Shenzhen</strain>
        <tissue evidence="3">Stem</tissue>
    </source>
</reference>
<evidence type="ECO:0000259" key="2">
    <source>
        <dbReference type="Pfam" id="PF07859"/>
    </source>
</evidence>
<name>A0A2I0AIW3_9ASPA</name>
<feature type="domain" description="Alpha/beta hydrolase fold-3" evidence="2">
    <location>
        <begin position="78"/>
        <end position="289"/>
    </location>
</feature>
<evidence type="ECO:0000313" key="3">
    <source>
        <dbReference type="EMBL" id="PKA55465.1"/>
    </source>
</evidence>
<dbReference type="EMBL" id="KZ451979">
    <property type="protein sequence ID" value="PKA55465.1"/>
    <property type="molecule type" value="Genomic_DNA"/>
</dbReference>
<dbReference type="Proteomes" id="UP000236161">
    <property type="component" value="Unassembled WGS sequence"/>
</dbReference>
<evidence type="ECO:0000313" key="4">
    <source>
        <dbReference type="Proteomes" id="UP000236161"/>
    </source>
</evidence>
<evidence type="ECO:0000256" key="1">
    <source>
        <dbReference type="PROSITE-ProRule" id="PRU10038"/>
    </source>
</evidence>
<dbReference type="PROSITE" id="PS01174">
    <property type="entry name" value="LIPASE_GDXG_SER"/>
    <property type="match status" value="1"/>
</dbReference>
<dbReference type="InterPro" id="IPR033140">
    <property type="entry name" value="Lipase_GDXG_put_SER_AS"/>
</dbReference>
<keyword evidence="3" id="KW-0456">Lyase</keyword>
<dbReference type="PANTHER" id="PTHR23024">
    <property type="entry name" value="ARYLACETAMIDE DEACETYLASE"/>
    <property type="match status" value="1"/>
</dbReference>
<dbReference type="PANTHER" id="PTHR23024:SF563">
    <property type="entry name" value="OS09G0435700 PROTEIN"/>
    <property type="match status" value="1"/>
</dbReference>
<dbReference type="SUPFAM" id="SSF53474">
    <property type="entry name" value="alpha/beta-Hydrolases"/>
    <property type="match status" value="1"/>
</dbReference>
<dbReference type="Gene3D" id="3.40.50.1820">
    <property type="entry name" value="alpha/beta hydrolase"/>
    <property type="match status" value="1"/>
</dbReference>
<dbReference type="AlphaFoldDB" id="A0A2I0AIW3"/>
<gene>
    <name evidence="3" type="primary">CXE13</name>
    <name evidence="3" type="ORF">AXF42_Ash006667</name>
</gene>
<feature type="active site" evidence="1">
    <location>
        <position position="161"/>
    </location>
</feature>
<organism evidence="3 4">
    <name type="scientific">Apostasia shenzhenica</name>
    <dbReference type="NCBI Taxonomy" id="1088818"/>
    <lineage>
        <taxon>Eukaryota</taxon>
        <taxon>Viridiplantae</taxon>
        <taxon>Streptophyta</taxon>
        <taxon>Embryophyta</taxon>
        <taxon>Tracheophyta</taxon>
        <taxon>Spermatophyta</taxon>
        <taxon>Magnoliopsida</taxon>
        <taxon>Liliopsida</taxon>
        <taxon>Asparagales</taxon>
        <taxon>Orchidaceae</taxon>
        <taxon>Apostasioideae</taxon>
        <taxon>Apostasia</taxon>
    </lineage>
</organism>
<proteinExistence type="predicted"/>
<dbReference type="Pfam" id="PF07859">
    <property type="entry name" value="Abhydrolase_3"/>
    <property type="match status" value="1"/>
</dbReference>
<dbReference type="OrthoDB" id="408631at2759"/>
<accession>A0A2I0AIW3</accession>
<dbReference type="InterPro" id="IPR029058">
    <property type="entry name" value="AB_hydrolase_fold"/>
</dbReference>
<dbReference type="GO" id="GO:0016787">
    <property type="term" value="F:hydrolase activity"/>
    <property type="evidence" value="ECO:0007669"/>
    <property type="project" value="InterPro"/>
</dbReference>
<dbReference type="EC" id="4.2.1.105" evidence="3"/>
<sequence>METEELLHDLPPLFRQYKSGRVERLAGAAATPAPFDPATGVTSKLAVVDPATPVFACLYLPPNPPPATSPPAAKLPLLVYFHGGGFCIESAFSDTYHPHLTALAARARLLVVSVDYRLAPEHPLPAAYDDCWAAVQWAASSGDPWIADHADSGRIFVAGDSAGGNIAHRVAMWAGVAGLLLDGMAAVHPYFWGSQAVGEEGREEGWRAWMDDLWRAVSGGRKGLDDAWINPAAEREVAARLGCRRALVCVAEEDPMRERGRAYYEMLKGSRWAGEVELVETKGEGHVFHLERDASGEKAEQLTAKLVEFFAGDRK</sequence>
<protein>
    <submittedName>
        <fullName evidence="3">Putative carboxylesterase 13</fullName>
        <ecNumber evidence="3">4.2.1.105</ecNumber>
    </submittedName>
</protein>
<dbReference type="STRING" id="1088818.A0A2I0AIW3"/>
<dbReference type="InterPro" id="IPR013094">
    <property type="entry name" value="AB_hydrolase_3"/>
</dbReference>
<keyword evidence="4" id="KW-1185">Reference proteome</keyword>
<dbReference type="GO" id="GO:0033987">
    <property type="term" value="F:2-hydroxyisoflavanone dehydratase activity"/>
    <property type="evidence" value="ECO:0007669"/>
    <property type="project" value="UniProtKB-EC"/>
</dbReference>
<dbReference type="InterPro" id="IPR050466">
    <property type="entry name" value="Carboxylest/Gibb_receptor"/>
</dbReference>